<feature type="region of interest" description="Disordered" evidence="1">
    <location>
        <begin position="75"/>
        <end position="94"/>
    </location>
</feature>
<evidence type="ECO:0000256" key="1">
    <source>
        <dbReference type="SAM" id="MobiDB-lite"/>
    </source>
</evidence>
<dbReference type="EMBL" id="MU842812">
    <property type="protein sequence ID" value="KAK2034788.1"/>
    <property type="molecule type" value="Genomic_DNA"/>
</dbReference>
<dbReference type="Proteomes" id="UP001232148">
    <property type="component" value="Unassembled WGS sequence"/>
</dbReference>
<proteinExistence type="predicted"/>
<gene>
    <name evidence="2" type="ORF">LX32DRAFT_339720</name>
</gene>
<protein>
    <submittedName>
        <fullName evidence="2">Uncharacterized protein</fullName>
    </submittedName>
</protein>
<keyword evidence="3" id="KW-1185">Reference proteome</keyword>
<accession>A0AAD9HTK9</accession>
<name>A0AAD9HTK9_9PEZI</name>
<evidence type="ECO:0000313" key="2">
    <source>
        <dbReference type="EMBL" id="KAK2034788.1"/>
    </source>
</evidence>
<comment type="caution">
    <text evidence="2">The sequence shown here is derived from an EMBL/GenBank/DDBJ whole genome shotgun (WGS) entry which is preliminary data.</text>
</comment>
<sequence length="126" mass="14202">MFMPRMIDWFSGGEQLTITSNDIRIEVKGGRSLPAGDTDNQLNAWRGKSDARARHDLPKEKCGARRARARPFLSFNPGRHCSRQKPFHQTSTSVSCPFSRPQFTTFWLGTDSATRRGASLPTKNPH</sequence>
<dbReference type="AlphaFoldDB" id="A0AAD9HTK9"/>
<reference evidence="2" key="1">
    <citation type="submission" date="2021-06" db="EMBL/GenBank/DDBJ databases">
        <title>Comparative genomics, transcriptomics and evolutionary studies reveal genomic signatures of adaptation to plant cell wall in hemibiotrophic fungi.</title>
        <authorList>
            <consortium name="DOE Joint Genome Institute"/>
            <person name="Baroncelli R."/>
            <person name="Diaz J.F."/>
            <person name="Benocci T."/>
            <person name="Peng M."/>
            <person name="Battaglia E."/>
            <person name="Haridas S."/>
            <person name="Andreopoulos W."/>
            <person name="Labutti K."/>
            <person name="Pangilinan J."/>
            <person name="Floch G.L."/>
            <person name="Makela M.R."/>
            <person name="Henrissat B."/>
            <person name="Grigoriev I.V."/>
            <person name="Crouch J.A."/>
            <person name="De Vries R.P."/>
            <person name="Sukno S.A."/>
            <person name="Thon M.R."/>
        </authorList>
    </citation>
    <scope>NUCLEOTIDE SEQUENCE</scope>
    <source>
        <strain evidence="2">MAFF235873</strain>
    </source>
</reference>
<organism evidence="2 3">
    <name type="scientific">Colletotrichum zoysiae</name>
    <dbReference type="NCBI Taxonomy" id="1216348"/>
    <lineage>
        <taxon>Eukaryota</taxon>
        <taxon>Fungi</taxon>
        <taxon>Dikarya</taxon>
        <taxon>Ascomycota</taxon>
        <taxon>Pezizomycotina</taxon>
        <taxon>Sordariomycetes</taxon>
        <taxon>Hypocreomycetidae</taxon>
        <taxon>Glomerellales</taxon>
        <taxon>Glomerellaceae</taxon>
        <taxon>Colletotrichum</taxon>
        <taxon>Colletotrichum graminicola species complex</taxon>
    </lineage>
</organism>
<evidence type="ECO:0000313" key="3">
    <source>
        <dbReference type="Proteomes" id="UP001232148"/>
    </source>
</evidence>